<dbReference type="Proteomes" id="UP000827721">
    <property type="component" value="Unassembled WGS sequence"/>
</dbReference>
<dbReference type="PANTHER" id="PTHR33463:SF204">
    <property type="entry name" value="NB-ARC DOMAIN-CONTAINING PROTEIN"/>
    <property type="match status" value="1"/>
</dbReference>
<dbReference type="EMBL" id="JAFEMO010000340">
    <property type="protein sequence ID" value="KAH7519120.1"/>
    <property type="molecule type" value="Genomic_DNA"/>
</dbReference>
<dbReference type="PANTHER" id="PTHR33463">
    <property type="entry name" value="NB-ARC DOMAIN-CONTAINING PROTEIN-RELATED"/>
    <property type="match status" value="1"/>
</dbReference>
<dbReference type="Gene3D" id="3.80.10.10">
    <property type="entry name" value="Ribonuclease Inhibitor"/>
    <property type="match status" value="1"/>
</dbReference>
<sequence length="249" mass="28190">MLTIIPSHLLQRLHSLEDFDARSCYSVIYLFDFQSLVIAKGETKFLSSLKRIILFDLCEIIQIWNGDATLISLCNLTTISVYHCSKLRQVFPPPLLQSLVSLEIIDCNSLEEIFGKEEEEDQENEIVALKIDHTAVSLEFPALESVNIQECPKLETFVRGGQVAPKLNVIHLEGEKRWMDNLNITVQQFFNEKLSLISVSPEKSTARPVLEGARQKGKKCKEMEEFGQINEDGNSNKGVDKFVAKLLCS</sequence>
<evidence type="ECO:0000313" key="3">
    <source>
        <dbReference type="EMBL" id="KAH7519120.1"/>
    </source>
</evidence>
<accession>A0ABQ8GYM1</accession>
<dbReference type="Pfam" id="PF23247">
    <property type="entry name" value="LRR_RPS2"/>
    <property type="match status" value="1"/>
</dbReference>
<comment type="caution">
    <text evidence="3">The sequence shown here is derived from an EMBL/GenBank/DDBJ whole genome shotgun (WGS) entry which is preliminary data.</text>
</comment>
<evidence type="ECO:0000256" key="1">
    <source>
        <dbReference type="ARBA" id="ARBA00022821"/>
    </source>
</evidence>
<dbReference type="InterPro" id="IPR050905">
    <property type="entry name" value="Plant_NBS-LRR"/>
</dbReference>
<dbReference type="SUPFAM" id="SSF52058">
    <property type="entry name" value="L domain-like"/>
    <property type="match status" value="1"/>
</dbReference>
<reference evidence="3 4" key="1">
    <citation type="submission" date="2021-02" db="EMBL/GenBank/DDBJ databases">
        <title>Plant Genome Project.</title>
        <authorList>
            <person name="Zhang R.-G."/>
        </authorList>
    </citation>
    <scope>NUCLEOTIDE SEQUENCE [LARGE SCALE GENOMIC DNA]</scope>
    <source>
        <tissue evidence="3">Leaves</tissue>
    </source>
</reference>
<feature type="domain" description="Disease resistance protein At4g27190-like leucine-rich repeats" evidence="2">
    <location>
        <begin position="3"/>
        <end position="103"/>
    </location>
</feature>
<dbReference type="InterPro" id="IPR032675">
    <property type="entry name" value="LRR_dom_sf"/>
</dbReference>
<evidence type="ECO:0000259" key="2">
    <source>
        <dbReference type="Pfam" id="PF23247"/>
    </source>
</evidence>
<protein>
    <recommendedName>
        <fullName evidence="2">Disease resistance protein At4g27190-like leucine-rich repeats domain-containing protein</fullName>
    </recommendedName>
</protein>
<evidence type="ECO:0000313" key="4">
    <source>
        <dbReference type="Proteomes" id="UP000827721"/>
    </source>
</evidence>
<keyword evidence="4" id="KW-1185">Reference proteome</keyword>
<name>A0ABQ8GYM1_9ROSI</name>
<gene>
    <name evidence="3" type="ORF">JRO89_XSUnG0132700</name>
</gene>
<dbReference type="InterPro" id="IPR057135">
    <property type="entry name" value="At4g27190-like_LRR"/>
</dbReference>
<organism evidence="3 4">
    <name type="scientific">Xanthoceras sorbifolium</name>
    <dbReference type="NCBI Taxonomy" id="99658"/>
    <lineage>
        <taxon>Eukaryota</taxon>
        <taxon>Viridiplantae</taxon>
        <taxon>Streptophyta</taxon>
        <taxon>Embryophyta</taxon>
        <taxon>Tracheophyta</taxon>
        <taxon>Spermatophyta</taxon>
        <taxon>Magnoliopsida</taxon>
        <taxon>eudicotyledons</taxon>
        <taxon>Gunneridae</taxon>
        <taxon>Pentapetalae</taxon>
        <taxon>rosids</taxon>
        <taxon>malvids</taxon>
        <taxon>Sapindales</taxon>
        <taxon>Sapindaceae</taxon>
        <taxon>Xanthoceroideae</taxon>
        <taxon>Xanthoceras</taxon>
    </lineage>
</organism>
<keyword evidence="1" id="KW-0611">Plant defense</keyword>
<proteinExistence type="predicted"/>